<comment type="caution">
    <text evidence="1">The sequence shown here is derived from an EMBL/GenBank/DDBJ whole genome shotgun (WGS) entry which is preliminary data.</text>
</comment>
<sequence length="187" mass="21689">MLRKIFILLLCFWISLFIVGCHSDLNDEGTVTTENGDVFEIKSRSEITGRMYSIKDGDSLLIEVGDEEIRSSDFELIYDSDRVKAYLFYECYILVSVNNGSFQLVDEDFAFDEVPEVDEMITENLIRNEGTLYNYFDIFEQRQSEKCSALRRAYREKNDSKLSEFGLPIAPGQRKDVLNRLGDYLYG</sequence>
<dbReference type="AlphaFoldDB" id="A0A011W0E3"/>
<organism evidence="1 2">
    <name type="scientific">Ruminococcus albus SY3</name>
    <dbReference type="NCBI Taxonomy" id="1341156"/>
    <lineage>
        <taxon>Bacteria</taxon>
        <taxon>Bacillati</taxon>
        <taxon>Bacillota</taxon>
        <taxon>Clostridia</taxon>
        <taxon>Eubacteriales</taxon>
        <taxon>Oscillospiraceae</taxon>
        <taxon>Ruminococcus</taxon>
    </lineage>
</organism>
<reference evidence="1 2" key="1">
    <citation type="submission" date="2013-06" db="EMBL/GenBank/DDBJ databases">
        <title>Rumen cellulosomics: divergent fiber-degrading strategies revealed by comparative genome-wide analysis of six Ruminococcal strains.</title>
        <authorList>
            <person name="Dassa B."/>
            <person name="Borovok I."/>
            <person name="Lamed R."/>
            <person name="Flint H."/>
            <person name="Yeoman C.J."/>
            <person name="White B."/>
            <person name="Bayer E.A."/>
        </authorList>
    </citation>
    <scope>NUCLEOTIDE SEQUENCE [LARGE SCALE GENOMIC DNA]</scope>
    <source>
        <strain evidence="1 2">SY3</strain>
    </source>
</reference>
<keyword evidence="2" id="KW-1185">Reference proteome</keyword>
<dbReference type="RefSeq" id="WP_037284929.1">
    <property type="nucleotide sequence ID" value="NZ_JEOB01000001.1"/>
</dbReference>
<evidence type="ECO:0000313" key="2">
    <source>
        <dbReference type="Proteomes" id="UP000021369"/>
    </source>
</evidence>
<evidence type="ECO:0000313" key="1">
    <source>
        <dbReference type="EMBL" id="EXM41021.1"/>
    </source>
</evidence>
<gene>
    <name evidence="1" type="ORF">RASY3_02790</name>
</gene>
<dbReference type="EMBL" id="JEOB01000001">
    <property type="protein sequence ID" value="EXM41021.1"/>
    <property type="molecule type" value="Genomic_DNA"/>
</dbReference>
<dbReference type="PROSITE" id="PS51257">
    <property type="entry name" value="PROKAR_LIPOPROTEIN"/>
    <property type="match status" value="1"/>
</dbReference>
<dbReference type="Proteomes" id="UP000021369">
    <property type="component" value="Unassembled WGS sequence"/>
</dbReference>
<dbReference type="OrthoDB" id="9891270at2"/>
<name>A0A011W0E3_RUMAL</name>
<accession>A0A011W0E3</accession>
<proteinExistence type="predicted"/>
<protein>
    <submittedName>
        <fullName evidence="1">Uncharacterized protein</fullName>
    </submittedName>
</protein>